<feature type="region of interest" description="Disordered" evidence="8">
    <location>
        <begin position="1"/>
        <end position="40"/>
    </location>
</feature>
<keyword evidence="7" id="KW-0539">Nucleus</keyword>
<evidence type="ECO:0000256" key="4">
    <source>
        <dbReference type="ARBA" id="ARBA00022722"/>
    </source>
</evidence>
<organism evidence="10 11">
    <name type="scientific">Ananas comosus</name>
    <name type="common">Pineapple</name>
    <name type="synonym">Ananas ananas</name>
    <dbReference type="NCBI Taxonomy" id="4615"/>
    <lineage>
        <taxon>Eukaryota</taxon>
        <taxon>Viridiplantae</taxon>
        <taxon>Streptophyta</taxon>
        <taxon>Embryophyta</taxon>
        <taxon>Tracheophyta</taxon>
        <taxon>Spermatophyta</taxon>
        <taxon>Magnoliopsida</taxon>
        <taxon>Liliopsida</taxon>
        <taxon>Poales</taxon>
        <taxon>Bromeliaceae</taxon>
        <taxon>Bromelioideae</taxon>
        <taxon>Ananas</taxon>
    </lineage>
</organism>
<dbReference type="PANTHER" id="PTHR22930">
    <property type="match status" value="1"/>
</dbReference>
<name>A0A199W675_ANACO</name>
<evidence type="ECO:0000313" key="10">
    <source>
        <dbReference type="EMBL" id="OAY84751.1"/>
    </source>
</evidence>
<evidence type="ECO:0000256" key="5">
    <source>
        <dbReference type="ARBA" id="ARBA00022723"/>
    </source>
</evidence>
<feature type="compositionally biased region" description="Low complexity" evidence="8">
    <location>
        <begin position="22"/>
        <end position="37"/>
    </location>
</feature>
<dbReference type="InterPro" id="IPR045249">
    <property type="entry name" value="HARBI1-like"/>
</dbReference>
<dbReference type="GO" id="GO:0004518">
    <property type="term" value="F:nuclease activity"/>
    <property type="evidence" value="ECO:0007669"/>
    <property type="project" value="UniProtKB-KW"/>
</dbReference>
<evidence type="ECO:0000313" key="13">
    <source>
        <dbReference type="RefSeq" id="XP_020101215.1"/>
    </source>
</evidence>
<sequence>MGPVRGSKKRKRAEKKPERRSAFASAAADAPPMSSGPESGDWWDSFSKRITGPLFSSKDKQHFECLFRFSRKTFDYICSLVKEDLIAKTSHFTFGDGKPLSISDQVAVALTRLSSGSSLVNVGSSFGLNHSTVSQLTWRFIESMEQRGLHHLKWPNVQEMENIKSEFEKIRGLPNCCGAIDTTHIVMCLPSAEPNSKVWLDYEKNHSMILQAVVDPSMRFRDVVTGWPGSMNKPVVLKSSGFYKLCEKGMRLNGKGMEISGAEVREYIAGDEGYPLLPWLLTPYRGRELTSEAKHGFNERLKATGMVARKALARFKEMWKFLQGEMWRPDKHRLPRIILVCCLLHNIIIDIEDKAKDEVPLSQHHDVSYNQQFCDSADKNGVTLRDAVSRYLNENLPT</sequence>
<dbReference type="EMBL" id="LSRQ01000177">
    <property type="protein sequence ID" value="OAY84751.1"/>
    <property type="molecule type" value="Genomic_DNA"/>
</dbReference>
<protein>
    <submittedName>
        <fullName evidence="13">Protein ALP1-like</fullName>
    </submittedName>
    <submittedName>
        <fullName evidence="10">Putative nuclease HARBI1</fullName>
    </submittedName>
</protein>
<dbReference type="RefSeq" id="XP_020101215.1">
    <property type="nucleotide sequence ID" value="XM_020245626.1"/>
</dbReference>
<evidence type="ECO:0000256" key="6">
    <source>
        <dbReference type="ARBA" id="ARBA00022801"/>
    </source>
</evidence>
<comment type="similarity">
    <text evidence="3">Belongs to the HARBI1 family.</text>
</comment>
<feature type="compositionally biased region" description="Basic residues" evidence="8">
    <location>
        <begin position="1"/>
        <end position="14"/>
    </location>
</feature>
<dbReference type="OrthoDB" id="2668416at2759"/>
<comment type="cofactor">
    <cofactor evidence="1">
        <name>a divalent metal cation</name>
        <dbReference type="ChEBI" id="CHEBI:60240"/>
    </cofactor>
</comment>
<reference evidence="10 11" key="1">
    <citation type="journal article" date="2016" name="DNA Res.">
        <title>The draft genome of MD-2 pineapple using hybrid error correction of long reads.</title>
        <authorList>
            <person name="Redwan R.M."/>
            <person name="Saidin A."/>
            <person name="Kumar S.V."/>
        </authorList>
    </citation>
    <scope>NUCLEOTIDE SEQUENCE [LARGE SCALE GENOMIC DNA]</scope>
    <source>
        <strain evidence="11">cv. MD2</strain>
        <tissue evidence="10">Leaf</tissue>
    </source>
</reference>
<evidence type="ECO:0000256" key="8">
    <source>
        <dbReference type="SAM" id="MobiDB-lite"/>
    </source>
</evidence>
<dbReference type="GO" id="GO:0005634">
    <property type="term" value="C:nucleus"/>
    <property type="evidence" value="ECO:0007669"/>
    <property type="project" value="UniProtKB-SubCell"/>
</dbReference>
<evidence type="ECO:0000313" key="12">
    <source>
        <dbReference type="Proteomes" id="UP000515123"/>
    </source>
</evidence>
<comment type="subcellular location">
    <subcellularLocation>
        <location evidence="2">Nucleus</location>
    </subcellularLocation>
</comment>
<keyword evidence="12" id="KW-1185">Reference proteome</keyword>
<dbReference type="GeneID" id="109719097"/>
<keyword evidence="5" id="KW-0479">Metal-binding</keyword>
<dbReference type="GO" id="GO:0046872">
    <property type="term" value="F:metal ion binding"/>
    <property type="evidence" value="ECO:0007669"/>
    <property type="project" value="UniProtKB-KW"/>
</dbReference>
<dbReference type="Proteomes" id="UP000092600">
    <property type="component" value="Unassembled WGS sequence"/>
</dbReference>
<dbReference type="AlphaFoldDB" id="A0A199W675"/>
<evidence type="ECO:0000256" key="1">
    <source>
        <dbReference type="ARBA" id="ARBA00001968"/>
    </source>
</evidence>
<dbReference type="Proteomes" id="UP000515123">
    <property type="component" value="Linkage group 13"/>
</dbReference>
<dbReference type="GO" id="GO:0016787">
    <property type="term" value="F:hydrolase activity"/>
    <property type="evidence" value="ECO:0007669"/>
    <property type="project" value="UniProtKB-KW"/>
</dbReference>
<evidence type="ECO:0000256" key="7">
    <source>
        <dbReference type="ARBA" id="ARBA00023242"/>
    </source>
</evidence>
<reference evidence="13" key="2">
    <citation type="submission" date="2025-04" db="UniProtKB">
        <authorList>
            <consortium name="RefSeq"/>
        </authorList>
    </citation>
    <scope>IDENTIFICATION</scope>
    <source>
        <tissue evidence="13">Leaf</tissue>
    </source>
</reference>
<evidence type="ECO:0000256" key="2">
    <source>
        <dbReference type="ARBA" id="ARBA00004123"/>
    </source>
</evidence>
<keyword evidence="6" id="KW-0378">Hydrolase</keyword>
<feature type="domain" description="DDE Tnp4" evidence="9">
    <location>
        <begin position="180"/>
        <end position="346"/>
    </location>
</feature>
<gene>
    <name evidence="13" type="primary">LOC109719097</name>
    <name evidence="10" type="ORF">ACMD2_06885</name>
</gene>
<evidence type="ECO:0000259" key="9">
    <source>
        <dbReference type="Pfam" id="PF13359"/>
    </source>
</evidence>
<evidence type="ECO:0000313" key="11">
    <source>
        <dbReference type="Proteomes" id="UP000092600"/>
    </source>
</evidence>
<dbReference type="PANTHER" id="PTHR22930:SF291">
    <property type="entry name" value="EXPRESSED PROTEIN"/>
    <property type="match status" value="1"/>
</dbReference>
<accession>A0A199W675</accession>
<keyword evidence="4" id="KW-0540">Nuclease</keyword>
<proteinExistence type="inferred from homology"/>
<evidence type="ECO:0000256" key="3">
    <source>
        <dbReference type="ARBA" id="ARBA00006958"/>
    </source>
</evidence>
<dbReference type="Pfam" id="PF13359">
    <property type="entry name" value="DDE_Tnp_4"/>
    <property type="match status" value="1"/>
</dbReference>
<dbReference type="InterPro" id="IPR027806">
    <property type="entry name" value="HARBI1_dom"/>
</dbReference>